<sequence>MHMNTIHHEIVTGMPLSKYDCPLCNKHYESETGLRRHYSSQHKEMGVDLSVVCEMCGKRISNRTRLVRHLRTHTGQKPFSCDVCGRSFASKCLVTSHMRVHTGEKPYVCVYCGKRFGQSAPYRYHVKIHTGEKKYVCKLCNKELHLHYSPLTCVTVGNLVLYTAFKCAEIKSKISYLDRSKLHSKLIKGRFFKS</sequence>
<dbReference type="SMART" id="SM00355">
    <property type="entry name" value="ZnF_C2H2"/>
    <property type="match status" value="4"/>
</dbReference>
<keyword evidence="5" id="KW-0539">Nucleus</keyword>
<feature type="domain" description="C2H2-type" evidence="7">
    <location>
        <begin position="51"/>
        <end position="78"/>
    </location>
</feature>
<proteinExistence type="predicted"/>
<dbReference type="Pfam" id="PF00096">
    <property type="entry name" value="zf-C2H2"/>
    <property type="match status" value="2"/>
</dbReference>
<protein>
    <recommendedName>
        <fullName evidence="7">C2H2-type domain-containing protein</fullName>
    </recommendedName>
</protein>
<dbReference type="OrthoDB" id="1095242at2759"/>
<dbReference type="FunFam" id="3.30.160.60:FF:003287">
    <property type="entry name" value="Zgc:113343"/>
    <property type="match status" value="1"/>
</dbReference>
<reference evidence="8 9" key="1">
    <citation type="submission" date="2019-01" db="EMBL/GenBank/DDBJ databases">
        <authorList>
            <person name="Sayadi A."/>
        </authorList>
    </citation>
    <scope>NUCLEOTIDE SEQUENCE [LARGE SCALE GENOMIC DNA]</scope>
</reference>
<dbReference type="PROSITE" id="PS50157">
    <property type="entry name" value="ZINC_FINGER_C2H2_2"/>
    <property type="match status" value="4"/>
</dbReference>
<evidence type="ECO:0000256" key="6">
    <source>
        <dbReference type="PROSITE-ProRule" id="PRU00042"/>
    </source>
</evidence>
<dbReference type="SUPFAM" id="SSF57667">
    <property type="entry name" value="beta-beta-alpha zinc fingers"/>
    <property type="match status" value="3"/>
</dbReference>
<feature type="domain" description="C2H2-type" evidence="7">
    <location>
        <begin position="107"/>
        <end position="134"/>
    </location>
</feature>
<keyword evidence="1" id="KW-0479">Metal-binding</keyword>
<name>A0A653BU34_CALMS</name>
<dbReference type="GO" id="GO:0000978">
    <property type="term" value="F:RNA polymerase II cis-regulatory region sequence-specific DNA binding"/>
    <property type="evidence" value="ECO:0007669"/>
    <property type="project" value="TreeGrafter"/>
</dbReference>
<dbReference type="GO" id="GO:0008270">
    <property type="term" value="F:zinc ion binding"/>
    <property type="evidence" value="ECO:0007669"/>
    <property type="project" value="UniProtKB-KW"/>
</dbReference>
<dbReference type="PANTHER" id="PTHR14003">
    <property type="entry name" value="TRANSCRIPTIONAL REPRESSOR PROTEIN YY"/>
    <property type="match status" value="1"/>
</dbReference>
<dbReference type="GO" id="GO:0000981">
    <property type="term" value="F:DNA-binding transcription factor activity, RNA polymerase II-specific"/>
    <property type="evidence" value="ECO:0007669"/>
    <property type="project" value="TreeGrafter"/>
</dbReference>
<organism evidence="8 9">
    <name type="scientific">Callosobruchus maculatus</name>
    <name type="common">Southern cowpea weevil</name>
    <name type="synonym">Pulse bruchid</name>
    <dbReference type="NCBI Taxonomy" id="64391"/>
    <lineage>
        <taxon>Eukaryota</taxon>
        <taxon>Metazoa</taxon>
        <taxon>Ecdysozoa</taxon>
        <taxon>Arthropoda</taxon>
        <taxon>Hexapoda</taxon>
        <taxon>Insecta</taxon>
        <taxon>Pterygota</taxon>
        <taxon>Neoptera</taxon>
        <taxon>Endopterygota</taxon>
        <taxon>Coleoptera</taxon>
        <taxon>Polyphaga</taxon>
        <taxon>Cucujiformia</taxon>
        <taxon>Chrysomeloidea</taxon>
        <taxon>Chrysomelidae</taxon>
        <taxon>Bruchinae</taxon>
        <taxon>Bruchini</taxon>
        <taxon>Callosobruchus</taxon>
    </lineage>
</organism>
<feature type="domain" description="C2H2-type" evidence="7">
    <location>
        <begin position="79"/>
        <end position="106"/>
    </location>
</feature>
<evidence type="ECO:0000313" key="9">
    <source>
        <dbReference type="Proteomes" id="UP000410492"/>
    </source>
</evidence>
<dbReference type="Gene3D" id="3.30.160.60">
    <property type="entry name" value="Classic Zinc Finger"/>
    <property type="match status" value="3"/>
</dbReference>
<feature type="domain" description="C2H2-type" evidence="7">
    <location>
        <begin position="19"/>
        <end position="42"/>
    </location>
</feature>
<dbReference type="Pfam" id="PF05605">
    <property type="entry name" value="zf-Di19"/>
    <property type="match status" value="1"/>
</dbReference>
<dbReference type="GO" id="GO:0005667">
    <property type="term" value="C:transcription regulator complex"/>
    <property type="evidence" value="ECO:0007669"/>
    <property type="project" value="TreeGrafter"/>
</dbReference>
<dbReference type="PROSITE" id="PS00028">
    <property type="entry name" value="ZINC_FINGER_C2H2_1"/>
    <property type="match status" value="4"/>
</dbReference>
<keyword evidence="2" id="KW-0677">Repeat</keyword>
<keyword evidence="9" id="KW-1185">Reference proteome</keyword>
<evidence type="ECO:0000256" key="3">
    <source>
        <dbReference type="ARBA" id="ARBA00022771"/>
    </source>
</evidence>
<keyword evidence="3 6" id="KW-0863">Zinc-finger</keyword>
<dbReference type="InterPro" id="IPR008598">
    <property type="entry name" value="Di19_Zn-bd"/>
</dbReference>
<dbReference type="GO" id="GO:0031519">
    <property type="term" value="C:PcG protein complex"/>
    <property type="evidence" value="ECO:0007669"/>
    <property type="project" value="TreeGrafter"/>
</dbReference>
<evidence type="ECO:0000256" key="4">
    <source>
        <dbReference type="ARBA" id="ARBA00022833"/>
    </source>
</evidence>
<evidence type="ECO:0000256" key="1">
    <source>
        <dbReference type="ARBA" id="ARBA00022723"/>
    </source>
</evidence>
<evidence type="ECO:0000313" key="8">
    <source>
        <dbReference type="EMBL" id="VEN39089.1"/>
    </source>
</evidence>
<dbReference type="InterPro" id="IPR013087">
    <property type="entry name" value="Znf_C2H2_type"/>
</dbReference>
<evidence type="ECO:0000256" key="2">
    <source>
        <dbReference type="ARBA" id="ARBA00022737"/>
    </source>
</evidence>
<dbReference type="GO" id="GO:0000785">
    <property type="term" value="C:chromatin"/>
    <property type="evidence" value="ECO:0007669"/>
    <property type="project" value="TreeGrafter"/>
</dbReference>
<dbReference type="PANTHER" id="PTHR14003:SF23">
    <property type="entry name" value="ZINC FINGER PROTEIN 143"/>
    <property type="match status" value="1"/>
</dbReference>
<dbReference type="Proteomes" id="UP000410492">
    <property type="component" value="Unassembled WGS sequence"/>
</dbReference>
<dbReference type="EMBL" id="CAACVG010005267">
    <property type="protein sequence ID" value="VEN39089.1"/>
    <property type="molecule type" value="Genomic_DNA"/>
</dbReference>
<accession>A0A653BU34</accession>
<gene>
    <name evidence="8" type="ORF">CALMAC_LOCUS3758</name>
</gene>
<keyword evidence="4" id="KW-0862">Zinc</keyword>
<dbReference type="AlphaFoldDB" id="A0A653BU34"/>
<dbReference type="FunFam" id="3.30.160.60:FF:000557">
    <property type="entry name" value="zinc finger and SCAN domain-containing protein 29"/>
    <property type="match status" value="1"/>
</dbReference>
<evidence type="ECO:0000256" key="5">
    <source>
        <dbReference type="ARBA" id="ARBA00023242"/>
    </source>
</evidence>
<evidence type="ECO:0000259" key="7">
    <source>
        <dbReference type="PROSITE" id="PS50157"/>
    </source>
</evidence>
<dbReference type="InterPro" id="IPR036236">
    <property type="entry name" value="Znf_C2H2_sf"/>
</dbReference>